<protein>
    <submittedName>
        <fullName evidence="1">Uncharacterized protein</fullName>
    </submittedName>
</protein>
<dbReference type="AlphaFoldDB" id="A0A5D2A9N6"/>
<gene>
    <name evidence="1" type="ORF">ES288_D12G149500v1</name>
</gene>
<evidence type="ECO:0000313" key="2">
    <source>
        <dbReference type="Proteomes" id="UP000323506"/>
    </source>
</evidence>
<accession>A0A5D2A9N6</accession>
<sequence length="104" mass="12226">MKRSPNAARDGIISWKNKFLLKLGKEVVLKVIVQALLVYRISVLVLPSNTCDSLQKMMKYLETNDRRRIHWPSWEYFCVPKKFGRIGFHNLHCFNVVMLAKLFS</sequence>
<dbReference type="EMBL" id="CM017712">
    <property type="protein sequence ID" value="TYG41119.1"/>
    <property type="molecule type" value="Genomic_DNA"/>
</dbReference>
<organism evidence="1 2">
    <name type="scientific">Gossypium darwinii</name>
    <name type="common">Darwin's cotton</name>
    <name type="synonym">Gossypium barbadense var. darwinii</name>
    <dbReference type="NCBI Taxonomy" id="34276"/>
    <lineage>
        <taxon>Eukaryota</taxon>
        <taxon>Viridiplantae</taxon>
        <taxon>Streptophyta</taxon>
        <taxon>Embryophyta</taxon>
        <taxon>Tracheophyta</taxon>
        <taxon>Spermatophyta</taxon>
        <taxon>Magnoliopsida</taxon>
        <taxon>eudicotyledons</taxon>
        <taxon>Gunneridae</taxon>
        <taxon>Pentapetalae</taxon>
        <taxon>rosids</taxon>
        <taxon>malvids</taxon>
        <taxon>Malvales</taxon>
        <taxon>Malvaceae</taxon>
        <taxon>Malvoideae</taxon>
        <taxon>Gossypium</taxon>
    </lineage>
</organism>
<keyword evidence="2" id="KW-1185">Reference proteome</keyword>
<proteinExistence type="predicted"/>
<reference evidence="1 2" key="1">
    <citation type="submission" date="2019-06" db="EMBL/GenBank/DDBJ databases">
        <title>WGS assembly of Gossypium darwinii.</title>
        <authorList>
            <person name="Chen Z.J."/>
            <person name="Sreedasyam A."/>
            <person name="Ando A."/>
            <person name="Song Q."/>
            <person name="De L."/>
            <person name="Hulse-Kemp A."/>
            <person name="Ding M."/>
            <person name="Ye W."/>
            <person name="Kirkbride R."/>
            <person name="Jenkins J."/>
            <person name="Plott C."/>
            <person name="Lovell J."/>
            <person name="Lin Y.-M."/>
            <person name="Vaughn R."/>
            <person name="Liu B."/>
            <person name="Li W."/>
            <person name="Simpson S."/>
            <person name="Scheffler B."/>
            <person name="Saski C."/>
            <person name="Grover C."/>
            <person name="Hu G."/>
            <person name="Conover J."/>
            <person name="Carlson J."/>
            <person name="Shu S."/>
            <person name="Boston L."/>
            <person name="Williams M."/>
            <person name="Peterson D."/>
            <person name="Mcgee K."/>
            <person name="Jones D."/>
            <person name="Wendel J."/>
            <person name="Stelly D."/>
            <person name="Grimwood J."/>
            <person name="Schmutz J."/>
        </authorList>
    </citation>
    <scope>NUCLEOTIDE SEQUENCE [LARGE SCALE GENOMIC DNA]</scope>
    <source>
        <strain evidence="1">1808015.09</strain>
    </source>
</reference>
<dbReference type="Proteomes" id="UP000323506">
    <property type="component" value="Chromosome D12"/>
</dbReference>
<evidence type="ECO:0000313" key="1">
    <source>
        <dbReference type="EMBL" id="TYG41119.1"/>
    </source>
</evidence>
<name>A0A5D2A9N6_GOSDA</name>